<feature type="region of interest" description="Disordered" evidence="1">
    <location>
        <begin position="100"/>
        <end position="134"/>
    </location>
</feature>
<gene>
    <name evidence="2" type="ORF">ACHAWU_002472</name>
</gene>
<dbReference type="Proteomes" id="UP001530293">
    <property type="component" value="Unassembled WGS sequence"/>
</dbReference>
<keyword evidence="3" id="KW-1185">Reference proteome</keyword>
<evidence type="ECO:0000313" key="3">
    <source>
        <dbReference type="Proteomes" id="UP001530293"/>
    </source>
</evidence>
<feature type="compositionally biased region" description="Polar residues" evidence="1">
    <location>
        <begin position="248"/>
        <end position="273"/>
    </location>
</feature>
<feature type="compositionally biased region" description="Polar residues" evidence="1">
    <location>
        <begin position="603"/>
        <end position="622"/>
    </location>
</feature>
<feature type="compositionally biased region" description="Polar residues" evidence="1">
    <location>
        <begin position="482"/>
        <end position="497"/>
    </location>
</feature>
<feature type="region of interest" description="Disordered" evidence="1">
    <location>
        <begin position="847"/>
        <end position="889"/>
    </location>
</feature>
<feature type="region of interest" description="Disordered" evidence="1">
    <location>
        <begin position="183"/>
        <end position="284"/>
    </location>
</feature>
<dbReference type="AlphaFoldDB" id="A0ABD3LZU0"/>
<accession>A0ABD3LZU0</accession>
<feature type="compositionally biased region" description="Polar residues" evidence="1">
    <location>
        <begin position="107"/>
        <end position="125"/>
    </location>
</feature>
<name>A0ABD3LZU0_9STRA</name>
<feature type="compositionally biased region" description="Basic and acidic residues" evidence="1">
    <location>
        <begin position="593"/>
        <end position="602"/>
    </location>
</feature>
<feature type="compositionally biased region" description="Polar residues" evidence="1">
    <location>
        <begin position="18"/>
        <end position="30"/>
    </location>
</feature>
<evidence type="ECO:0000313" key="2">
    <source>
        <dbReference type="EMBL" id="KAL3756927.1"/>
    </source>
</evidence>
<feature type="region of interest" description="Disordered" evidence="1">
    <location>
        <begin position="766"/>
        <end position="819"/>
    </location>
</feature>
<feature type="compositionally biased region" description="Basic and acidic residues" evidence="1">
    <location>
        <begin position="868"/>
        <end position="883"/>
    </location>
</feature>
<evidence type="ECO:0000256" key="1">
    <source>
        <dbReference type="SAM" id="MobiDB-lite"/>
    </source>
</evidence>
<sequence length="889" mass="94414">MSTHRIYYPPAAGVGPGTINNGVPTRSNSMKFDAPPRPAKVSSRKPTAAADSARAPGGGSSSRNVTNMKSIAGNKADDVIVPHVVRVTFLGVAGLLAKSSHLDKKSQASNTDEQATQTSEKSIPSASAPGHPSLLFHFPSNLRVVASVSRSQAARGIPSGMSKCLFSINNDKQKPPATERLCTPDDHSIGLDVFGQNPNRASSSTPEKDVKGRNKFTAGSCLDPAPPSQLSHVRSLNKGRNGGAGSIASESATNPSSKNVRTPSTAATSTGDISKSVGLGSVNSEDQPERLVAVWEKAHKNTAAAATTSATHKFVNLTNSLAFEAELRPSSLMANISKNVPPSPSTAYAPKSFCITVGLVPDYDALDKVDEEQKPSSTPPFAIPVGFANLVINGDETLNGKQKQIDLPLSSISDFLGMLDADVLEKGAFPLIELTSEPLESKNNAEEVGTKVETTEKTKKKNIVKRIFARKQPQPSGAGEATSGSNTSSVYSGTPRSIFQLDRPPNAKERALFLDQYSVDRDAIVRIGLEVFQRGTELEKVFRQKKKAKKSIQAASKVVVGEGSATVATEERNQLKKKRQSSSLGVGASKGASSEERDRSKDGPTSSAASVGSRGLNTSDSVGPSLMDEDDDEEAMLDSDSDASSLSQSFFTLDSDSTWDDSTTYTDAFSSFHTVGGDSLSSAISTEESIMEKGTTSKQSELSPGYFLSRFMNCHVPTNCGVDDDIDTDVSRVTPNIDAITSAIASMSVSEEDSRNDAWVDHNSIVSKSSRPVHSDISVDTAKQRTNANPPKRTQMRRDDNASTSSAKSKISRDRPPLSIEAAIPLDGRMVTIKDEASPLALIIQRAPNNDFNGGDELEGESGIPKQHQVDEGHEFTLEDHRSASGSSS</sequence>
<feature type="compositionally biased region" description="Acidic residues" evidence="1">
    <location>
        <begin position="627"/>
        <end position="641"/>
    </location>
</feature>
<reference evidence="2 3" key="1">
    <citation type="submission" date="2024-10" db="EMBL/GenBank/DDBJ databases">
        <title>Updated reference genomes for cyclostephanoid diatoms.</title>
        <authorList>
            <person name="Roberts W.R."/>
            <person name="Alverson A.J."/>
        </authorList>
    </citation>
    <scope>NUCLEOTIDE SEQUENCE [LARGE SCALE GENOMIC DNA]</scope>
    <source>
        <strain evidence="2 3">AJA232-27</strain>
    </source>
</reference>
<feature type="region of interest" description="Disordered" evidence="1">
    <location>
        <begin position="467"/>
        <end position="502"/>
    </location>
</feature>
<feature type="compositionally biased region" description="Polar residues" evidence="1">
    <location>
        <begin position="196"/>
        <end position="205"/>
    </location>
</feature>
<organism evidence="2 3">
    <name type="scientific">Discostella pseudostelligera</name>
    <dbReference type="NCBI Taxonomy" id="259834"/>
    <lineage>
        <taxon>Eukaryota</taxon>
        <taxon>Sar</taxon>
        <taxon>Stramenopiles</taxon>
        <taxon>Ochrophyta</taxon>
        <taxon>Bacillariophyta</taxon>
        <taxon>Coscinodiscophyceae</taxon>
        <taxon>Thalassiosirophycidae</taxon>
        <taxon>Stephanodiscales</taxon>
        <taxon>Stephanodiscaceae</taxon>
        <taxon>Discostella</taxon>
    </lineage>
</organism>
<dbReference type="EMBL" id="JALLBG020000285">
    <property type="protein sequence ID" value="KAL3756927.1"/>
    <property type="molecule type" value="Genomic_DNA"/>
</dbReference>
<feature type="region of interest" description="Disordered" evidence="1">
    <location>
        <begin position="1"/>
        <end position="67"/>
    </location>
</feature>
<proteinExistence type="predicted"/>
<comment type="caution">
    <text evidence="2">The sequence shown here is derived from an EMBL/GenBank/DDBJ whole genome shotgun (WGS) entry which is preliminary data.</text>
</comment>
<protein>
    <submittedName>
        <fullName evidence="2">Uncharacterized protein</fullName>
    </submittedName>
</protein>
<feature type="region of interest" description="Disordered" evidence="1">
    <location>
        <begin position="553"/>
        <end position="642"/>
    </location>
</feature>